<dbReference type="InterPro" id="IPR000719">
    <property type="entry name" value="Prot_kinase_dom"/>
</dbReference>
<evidence type="ECO:0000256" key="6">
    <source>
        <dbReference type="ARBA" id="ARBA00022840"/>
    </source>
</evidence>
<dbReference type="InterPro" id="IPR011009">
    <property type="entry name" value="Kinase-like_dom_sf"/>
</dbReference>
<dbReference type="Gene3D" id="1.50.10.20">
    <property type="match status" value="2"/>
</dbReference>
<name>A0A4P6Q7M3_9ACTN</name>
<dbReference type="Proteomes" id="UP000292235">
    <property type="component" value="Chromosome"/>
</dbReference>
<dbReference type="PANTHER" id="PTHR24363">
    <property type="entry name" value="SERINE/THREONINE PROTEIN KINASE"/>
    <property type="match status" value="1"/>
</dbReference>
<evidence type="ECO:0000256" key="1">
    <source>
        <dbReference type="ARBA" id="ARBA00012513"/>
    </source>
</evidence>
<protein>
    <recommendedName>
        <fullName evidence="1">non-specific serine/threonine protein kinase</fullName>
        <ecNumber evidence="1">2.7.11.1</ecNumber>
    </recommendedName>
</protein>
<keyword evidence="11" id="KW-1185">Reference proteome</keyword>
<evidence type="ECO:0000256" key="3">
    <source>
        <dbReference type="ARBA" id="ARBA00022679"/>
    </source>
</evidence>
<evidence type="ECO:0000259" key="9">
    <source>
        <dbReference type="PROSITE" id="PS50011"/>
    </source>
</evidence>
<dbReference type="PROSITE" id="PS50011">
    <property type="entry name" value="PROTEIN_KINASE_DOM"/>
    <property type="match status" value="1"/>
</dbReference>
<dbReference type="SUPFAM" id="SSF158745">
    <property type="entry name" value="LanC-like"/>
    <property type="match status" value="1"/>
</dbReference>
<dbReference type="InterPro" id="IPR057929">
    <property type="entry name" value="RamC_N"/>
</dbReference>
<dbReference type="InterPro" id="IPR007822">
    <property type="entry name" value="LANC-like"/>
</dbReference>
<dbReference type="InterPro" id="IPR053524">
    <property type="entry name" value="Aerial_hyphae_peptide-synth"/>
</dbReference>
<dbReference type="KEGG" id="strr:EKD16_18385"/>
<dbReference type="Gene3D" id="1.10.510.10">
    <property type="entry name" value="Transferase(Phosphotransferase) domain 1"/>
    <property type="match status" value="1"/>
</dbReference>
<dbReference type="SMART" id="SM01260">
    <property type="entry name" value="LANC_like"/>
    <property type="match status" value="1"/>
</dbReference>
<dbReference type="SMART" id="SM00220">
    <property type="entry name" value="S_TKc"/>
    <property type="match status" value="1"/>
</dbReference>
<keyword evidence="3 10" id="KW-0808">Transferase</keyword>
<dbReference type="GO" id="GO:0031179">
    <property type="term" value="P:peptide modification"/>
    <property type="evidence" value="ECO:0007669"/>
    <property type="project" value="InterPro"/>
</dbReference>
<dbReference type="InterPro" id="IPR058053">
    <property type="entry name" value="RamC_C"/>
</dbReference>
<evidence type="ECO:0000256" key="4">
    <source>
        <dbReference type="ARBA" id="ARBA00022741"/>
    </source>
</evidence>
<accession>A0A4P6Q7M3</accession>
<dbReference type="EC" id="2.7.11.1" evidence="1"/>
<comment type="catalytic activity">
    <reaction evidence="8">
        <text>L-seryl-[protein] + ATP = O-phospho-L-seryl-[protein] + ADP + H(+)</text>
        <dbReference type="Rhea" id="RHEA:17989"/>
        <dbReference type="Rhea" id="RHEA-COMP:9863"/>
        <dbReference type="Rhea" id="RHEA-COMP:11604"/>
        <dbReference type="ChEBI" id="CHEBI:15378"/>
        <dbReference type="ChEBI" id="CHEBI:29999"/>
        <dbReference type="ChEBI" id="CHEBI:30616"/>
        <dbReference type="ChEBI" id="CHEBI:83421"/>
        <dbReference type="ChEBI" id="CHEBI:456216"/>
        <dbReference type="EC" id="2.7.11.1"/>
    </reaction>
</comment>
<comment type="catalytic activity">
    <reaction evidence="7">
        <text>L-threonyl-[protein] + ATP = O-phospho-L-threonyl-[protein] + ADP + H(+)</text>
        <dbReference type="Rhea" id="RHEA:46608"/>
        <dbReference type="Rhea" id="RHEA-COMP:11060"/>
        <dbReference type="Rhea" id="RHEA-COMP:11605"/>
        <dbReference type="ChEBI" id="CHEBI:15378"/>
        <dbReference type="ChEBI" id="CHEBI:30013"/>
        <dbReference type="ChEBI" id="CHEBI:30616"/>
        <dbReference type="ChEBI" id="CHEBI:61977"/>
        <dbReference type="ChEBI" id="CHEBI:456216"/>
        <dbReference type="EC" id="2.7.11.1"/>
    </reaction>
</comment>
<dbReference type="AlphaFoldDB" id="A0A4P6Q7M3"/>
<organism evidence="10 11">
    <name type="scientific">Streptomonospora litoralis</name>
    <dbReference type="NCBI Taxonomy" id="2498135"/>
    <lineage>
        <taxon>Bacteria</taxon>
        <taxon>Bacillati</taxon>
        <taxon>Actinomycetota</taxon>
        <taxon>Actinomycetes</taxon>
        <taxon>Streptosporangiales</taxon>
        <taxon>Nocardiopsidaceae</taxon>
        <taxon>Streptomonospora</taxon>
    </lineage>
</organism>
<evidence type="ECO:0000313" key="11">
    <source>
        <dbReference type="Proteomes" id="UP000292235"/>
    </source>
</evidence>
<evidence type="ECO:0000256" key="5">
    <source>
        <dbReference type="ARBA" id="ARBA00022777"/>
    </source>
</evidence>
<dbReference type="CDD" id="cd04791">
    <property type="entry name" value="LanC_SerThrkinase"/>
    <property type="match status" value="1"/>
</dbReference>
<dbReference type="OrthoDB" id="1492512at2"/>
<dbReference type="GO" id="GO:0004674">
    <property type="term" value="F:protein serine/threonine kinase activity"/>
    <property type="evidence" value="ECO:0007669"/>
    <property type="project" value="UniProtKB-KW"/>
</dbReference>
<dbReference type="Pfam" id="PF00069">
    <property type="entry name" value="Pkinase"/>
    <property type="match status" value="1"/>
</dbReference>
<proteinExistence type="predicted"/>
<dbReference type="NCBIfam" id="NF038151">
    <property type="entry name" value="lanthi_synth_III"/>
    <property type="match status" value="1"/>
</dbReference>
<dbReference type="GO" id="GO:0005524">
    <property type="term" value="F:ATP binding"/>
    <property type="evidence" value="ECO:0007669"/>
    <property type="project" value="UniProtKB-KW"/>
</dbReference>
<evidence type="ECO:0000256" key="7">
    <source>
        <dbReference type="ARBA" id="ARBA00047899"/>
    </source>
</evidence>
<gene>
    <name evidence="10" type="primary">spkD</name>
    <name evidence="10" type="ORF">EKD16_18385</name>
</gene>
<sequence>MIKGYGVFCDADRYFYDTPHRLRSDSGASGTVGEGDGVFEPAGRPVPEGWQSHRAGDWLALRPVENHLPDQGWKIHVSACLDNAESILARVWDYCVARGVSFKFVPTPYLLHNRNAKYADRGSSGKFITVYPAADECASIAAGLDALVGGEPGPYILSDVRWNAGPLHLRYGSFTRRHCYDEHGEPVPALENADGVLVPDRRGPAFRVPEWLAVPDFLRPHLEARSAVDVTGLPYDIERALHFSNGGGVYAGRDRRTDEPVVLKEARPHAGLAADGADAIRRLEQERNVLERLSGLPCIPEAKDAFTLGEHRFLVLEYVRGKPLNSFFAHRHPLIEADPAPEKLREYARWAMRLHGLVAAAVGDVHARGVVFNDLHLFNIMVSEDESSVVLLDFEAARYVEEGGRQTVANPGFVAPPGRRGFDVDHYALACLRIALFLPLTSLFAVDRAKAAHLAEEAARVFPEAREFLELGVAEILRDVDGAPGGVELGALPEAGERDPYRPVDPGDWPRCRDSMARAILASATPERDDRYFPGDIAQFATAGGGLSFGYGAAGVLYALAESGAPRCPGAEEWLLRHSKEPESGTPLGFFDGLAGLSWTLNRLDHRERSLELAELVLAQPWEGLGPGLHSGTAGIGLALDSLAADTREAELRSAALRCAESAAHRFLDASPERRRAGLLHGGAGVALLCLRLYERSGDTALLDLAERALRADLDRCATSAFGTLQVDEGWRTLPYLGAGSVGVGIVLDDYLEHRHDEAFERARPEIVDAARAGFYAQPGLFRGLAGMVVYLSRTTAPGPGTGPDAVHRQIDALSRYAMRYQDELAFPGEQLMRLSMDLSTGTAGCLLALAAAQSEQPARLPFLPPLRRTQNRPLPWSGTNE</sequence>
<feature type="domain" description="Protein kinase" evidence="9">
    <location>
        <begin position="235"/>
        <end position="502"/>
    </location>
</feature>
<dbReference type="GO" id="GO:0106310">
    <property type="term" value="F:protein serine kinase activity"/>
    <property type="evidence" value="ECO:0007669"/>
    <property type="project" value="RHEA"/>
</dbReference>
<dbReference type="EMBL" id="CP036455">
    <property type="protein sequence ID" value="QBI55441.1"/>
    <property type="molecule type" value="Genomic_DNA"/>
</dbReference>
<dbReference type="SUPFAM" id="SSF56112">
    <property type="entry name" value="Protein kinase-like (PK-like)"/>
    <property type="match status" value="1"/>
</dbReference>
<keyword evidence="6" id="KW-0067">ATP-binding</keyword>
<keyword evidence="4" id="KW-0547">Nucleotide-binding</keyword>
<dbReference type="RefSeq" id="WP_131099446.1">
    <property type="nucleotide sequence ID" value="NZ_CP036455.1"/>
</dbReference>
<reference evidence="10 11" key="1">
    <citation type="submission" date="2019-02" db="EMBL/GenBank/DDBJ databases">
        <authorList>
            <person name="Khodamoradi S."/>
            <person name="Hahnke R.L."/>
            <person name="Kaempfer P."/>
            <person name="Schumann P."/>
            <person name="Rohde M."/>
            <person name="Steinert M."/>
            <person name="Luzhetskyy A."/>
            <person name="Wink J."/>
            <person name="Ruckert C."/>
        </authorList>
    </citation>
    <scope>NUCLEOTIDE SEQUENCE [LARGE SCALE GENOMIC DNA]</scope>
    <source>
        <strain evidence="10 11">M2</strain>
    </source>
</reference>
<keyword evidence="5 10" id="KW-0418">Kinase</keyword>
<dbReference type="Pfam" id="PF25816">
    <property type="entry name" value="RamC_N"/>
    <property type="match status" value="1"/>
</dbReference>
<evidence type="ECO:0000256" key="8">
    <source>
        <dbReference type="ARBA" id="ARBA00048679"/>
    </source>
</evidence>
<dbReference type="PANTHER" id="PTHR24363:SF0">
    <property type="entry name" value="SERINE_THREONINE KINASE LIKE DOMAIN CONTAINING 1"/>
    <property type="match status" value="1"/>
</dbReference>
<keyword evidence="2" id="KW-0723">Serine/threonine-protein kinase</keyword>
<evidence type="ECO:0000313" key="10">
    <source>
        <dbReference type="EMBL" id="QBI55441.1"/>
    </source>
</evidence>
<evidence type="ECO:0000256" key="2">
    <source>
        <dbReference type="ARBA" id="ARBA00022527"/>
    </source>
</evidence>